<name>A0A422QZC2_9RHOB</name>
<evidence type="ECO:0000313" key="3">
    <source>
        <dbReference type="EMBL" id="RNF35312.1"/>
    </source>
</evidence>
<dbReference type="OrthoDB" id="7688940at2"/>
<keyword evidence="4" id="KW-1185">Reference proteome</keyword>
<organism evidence="3 4">
    <name type="scientific">Paracoccus methylarcula</name>
    <dbReference type="NCBI Taxonomy" id="72022"/>
    <lineage>
        <taxon>Bacteria</taxon>
        <taxon>Pseudomonadati</taxon>
        <taxon>Pseudomonadota</taxon>
        <taxon>Alphaproteobacteria</taxon>
        <taxon>Rhodobacterales</taxon>
        <taxon>Paracoccaceae</taxon>
        <taxon>Paracoccus</taxon>
    </lineage>
</organism>
<evidence type="ECO:0000256" key="1">
    <source>
        <dbReference type="SAM" id="Phobius"/>
    </source>
</evidence>
<dbReference type="AlphaFoldDB" id="A0A422QZC2"/>
<dbReference type="PANTHER" id="PTHR40940:SF1">
    <property type="entry name" value="PROTEIN BATD"/>
    <property type="match status" value="1"/>
</dbReference>
<reference evidence="3" key="1">
    <citation type="submission" date="2018-05" db="EMBL/GenBank/DDBJ databases">
        <title>Reclassification of Methylarcula marina and Methylarcula terricola as Paracoccus methylarcula sp.nov., comb.nov. and Paracoccus terricola comb.nov.</title>
        <authorList>
            <person name="Shmareva M.N."/>
            <person name="Doronina N.V."/>
            <person name="Vasilenko O.V."/>
            <person name="Tarlachkov S.V."/>
            <person name="Trotsenko Y.A."/>
        </authorList>
    </citation>
    <scope>NUCLEOTIDE SEQUENCE [LARGE SCALE GENOMIC DNA]</scope>
    <source>
        <strain evidence="3">VKM B-2159</strain>
    </source>
</reference>
<comment type="caution">
    <text evidence="3">The sequence shown here is derived from an EMBL/GenBank/DDBJ whole genome shotgun (WGS) entry which is preliminary data.</text>
</comment>
<keyword evidence="2" id="KW-0732">Signal</keyword>
<protein>
    <recommendedName>
        <fullName evidence="5">Protein BatD</fullName>
    </recommendedName>
</protein>
<feature type="chain" id="PRO_5019210544" description="Protein BatD" evidence="2">
    <location>
        <begin position="22"/>
        <end position="405"/>
    </location>
</feature>
<gene>
    <name evidence="3" type="ORF">A7A09_006870</name>
</gene>
<keyword evidence="1" id="KW-1133">Transmembrane helix</keyword>
<evidence type="ECO:0000256" key="2">
    <source>
        <dbReference type="SAM" id="SignalP"/>
    </source>
</evidence>
<keyword evidence="1" id="KW-0812">Transmembrane</keyword>
<keyword evidence="1" id="KW-0472">Membrane</keyword>
<evidence type="ECO:0008006" key="5">
    <source>
        <dbReference type="Google" id="ProtNLM"/>
    </source>
</evidence>
<dbReference type="Proteomes" id="UP000238137">
    <property type="component" value="Unassembled WGS sequence"/>
</dbReference>
<evidence type="ECO:0000313" key="4">
    <source>
        <dbReference type="Proteomes" id="UP000238137"/>
    </source>
</evidence>
<feature type="transmembrane region" description="Helical" evidence="1">
    <location>
        <begin position="281"/>
        <end position="300"/>
    </location>
</feature>
<proteinExistence type="predicted"/>
<dbReference type="InterPro" id="IPR025738">
    <property type="entry name" value="BatD"/>
</dbReference>
<dbReference type="EMBL" id="PXNQ02000003">
    <property type="protein sequence ID" value="RNF35312.1"/>
    <property type="molecule type" value="Genomic_DNA"/>
</dbReference>
<feature type="signal peptide" evidence="2">
    <location>
        <begin position="1"/>
        <end position="21"/>
    </location>
</feature>
<dbReference type="RefSeq" id="WP_106690660.1">
    <property type="nucleotide sequence ID" value="NZ_PXNQ02000003.1"/>
</dbReference>
<sequence length="405" mass="45695">MVSRFLLPLILWLALTGLAGAQGDTKLRVLHDHGNPVVSEMVELTIRGEYDLTVSLEEMIFPNSPDYDWIQIARDDWHKERVNGRLLQIFERKVAVFPSRDGPVEIGPVTHRLTYVTGDGKRAETEVTAPAVTLNVRPFPGDYRPLSARKLILTDELSASPGQLKQNEVLTRRVTIEAQGTLAHYLPPRPDLRQPWMISFTAPEQRETVMTDRGPLARVVWEWQLRPHTGEPAILPGTGFPWFDTANRRIEIAPLDPIPFGFAGFGSNFGTVDEAGSGNRAVAAAVLLLSLVCGLSLMLWRRAPMHRHALLMRLRRYLPSPHMRMMQQAARRNDLASLRAAAERHLRWLGLPVRGFSELDRQLYAALPPPGFDALDWLSGFRKMARSETRKKESDGNGPYQRTKL</sequence>
<dbReference type="PANTHER" id="PTHR40940">
    <property type="entry name" value="PROTEIN BATD-RELATED"/>
    <property type="match status" value="1"/>
</dbReference>
<accession>A0A422QZC2</accession>